<organism evidence="1 2">
    <name type="scientific">Alligator mississippiensis</name>
    <name type="common">American alligator</name>
    <dbReference type="NCBI Taxonomy" id="8496"/>
    <lineage>
        <taxon>Eukaryota</taxon>
        <taxon>Metazoa</taxon>
        <taxon>Chordata</taxon>
        <taxon>Craniata</taxon>
        <taxon>Vertebrata</taxon>
        <taxon>Euteleostomi</taxon>
        <taxon>Archelosauria</taxon>
        <taxon>Archosauria</taxon>
        <taxon>Crocodylia</taxon>
        <taxon>Alligatoridae</taxon>
        <taxon>Alligatorinae</taxon>
        <taxon>Alligator</taxon>
    </lineage>
</organism>
<reference evidence="1 2" key="1">
    <citation type="journal article" date="2012" name="Genome Biol.">
        <title>Sequencing three crocodilian genomes to illuminate the evolution of archosaurs and amniotes.</title>
        <authorList>
            <person name="St John J.A."/>
            <person name="Braun E.L."/>
            <person name="Isberg S.R."/>
            <person name="Miles L.G."/>
            <person name="Chong A.Y."/>
            <person name="Gongora J."/>
            <person name="Dalzell P."/>
            <person name="Moran C."/>
            <person name="Bed'hom B."/>
            <person name="Abzhanov A."/>
            <person name="Burgess S.C."/>
            <person name="Cooksey A.M."/>
            <person name="Castoe T.A."/>
            <person name="Crawford N.G."/>
            <person name="Densmore L.D."/>
            <person name="Drew J.C."/>
            <person name="Edwards S.V."/>
            <person name="Faircloth B.C."/>
            <person name="Fujita M.K."/>
            <person name="Greenwold M.J."/>
            <person name="Hoffmann F.G."/>
            <person name="Howard J.M."/>
            <person name="Iguchi T."/>
            <person name="Janes D.E."/>
            <person name="Khan S.Y."/>
            <person name="Kohno S."/>
            <person name="de Koning A.J."/>
            <person name="Lance S.L."/>
            <person name="McCarthy F.M."/>
            <person name="McCormack J.E."/>
            <person name="Merchant M.E."/>
            <person name="Peterson D.G."/>
            <person name="Pollock D.D."/>
            <person name="Pourmand N."/>
            <person name="Raney B.J."/>
            <person name="Roessler K.A."/>
            <person name="Sanford J.R."/>
            <person name="Sawyer R.H."/>
            <person name="Schmidt C.J."/>
            <person name="Triplett E.W."/>
            <person name="Tuberville T.D."/>
            <person name="Venegas-Anaya M."/>
            <person name="Howard J.T."/>
            <person name="Jarvis E.D."/>
            <person name="Guillette L.J.Jr."/>
            <person name="Glenn T.C."/>
            <person name="Green R.E."/>
            <person name="Ray D.A."/>
        </authorList>
    </citation>
    <scope>NUCLEOTIDE SEQUENCE [LARGE SCALE GENOMIC DNA]</scope>
    <source>
        <strain evidence="1">KSC_2009_1</strain>
    </source>
</reference>
<evidence type="ECO:0000313" key="2">
    <source>
        <dbReference type="Proteomes" id="UP000050525"/>
    </source>
</evidence>
<dbReference type="AlphaFoldDB" id="A0A151M3E7"/>
<proteinExistence type="predicted"/>
<keyword evidence="2" id="KW-1185">Reference proteome</keyword>
<dbReference type="Proteomes" id="UP000050525">
    <property type="component" value="Unassembled WGS sequence"/>
</dbReference>
<gene>
    <name evidence="1" type="ORF">Y1Q_0018969</name>
</gene>
<sequence>MAEEGLDLEKAGGDLCVNYETGIHVCLTEQCLRPPRNIKELKKQSKNDKRVSCLQIQNSECVVKRGPEKDNIIERSEILTYDFAMTPTEALIM</sequence>
<evidence type="ECO:0000313" key="1">
    <source>
        <dbReference type="EMBL" id="KYO19018.1"/>
    </source>
</evidence>
<accession>A0A151M3E7</accession>
<comment type="caution">
    <text evidence="1">The sequence shown here is derived from an EMBL/GenBank/DDBJ whole genome shotgun (WGS) entry which is preliminary data.</text>
</comment>
<dbReference type="EMBL" id="AKHW03006769">
    <property type="protein sequence ID" value="KYO19018.1"/>
    <property type="molecule type" value="Genomic_DNA"/>
</dbReference>
<name>A0A151M3E7_ALLMI</name>
<protein>
    <submittedName>
        <fullName evidence="1">Uncharacterized protein</fullName>
    </submittedName>
</protein>